<comment type="catalytic activity">
    <reaction evidence="14 16">
        <text>a 3-oxo-5alpha-steroid + NADP(+) = a 3-oxo-Delta(4)-steroid + NADPH + H(+)</text>
        <dbReference type="Rhea" id="RHEA:54384"/>
        <dbReference type="ChEBI" id="CHEBI:13601"/>
        <dbReference type="ChEBI" id="CHEBI:15378"/>
        <dbReference type="ChEBI" id="CHEBI:47909"/>
        <dbReference type="ChEBI" id="CHEBI:57783"/>
        <dbReference type="ChEBI" id="CHEBI:58349"/>
        <dbReference type="EC" id="1.3.1.22"/>
    </reaction>
</comment>
<comment type="function">
    <text evidence="16">Involved in a reduction step in the biosynthesis of the plant steroid, brassinolide.</text>
</comment>
<comment type="similarity">
    <text evidence="3 16">Belongs to the steroid 5-alpha reductase family.</text>
</comment>
<evidence type="ECO:0000256" key="8">
    <source>
        <dbReference type="ARBA" id="ARBA00022857"/>
    </source>
</evidence>
<keyword evidence="10" id="KW-0560">Oxidoreductase</keyword>
<protein>
    <recommendedName>
        <fullName evidence="16">Steroid 5-alpha-reductase DET2</fullName>
        <ecNumber evidence="16">1.3.1.22</ecNumber>
    </recommendedName>
</protein>
<evidence type="ECO:0000256" key="14">
    <source>
        <dbReference type="ARBA" id="ARBA00048164"/>
    </source>
</evidence>
<feature type="transmembrane region" description="Helical" evidence="16">
    <location>
        <begin position="66"/>
        <end position="88"/>
    </location>
</feature>
<evidence type="ECO:0000313" key="20">
    <source>
        <dbReference type="Proteomes" id="UP000722791"/>
    </source>
</evidence>
<dbReference type="EMBL" id="BNCP01000008">
    <property type="protein sequence ID" value="GIL76364.1"/>
    <property type="molecule type" value="Genomic_DNA"/>
</dbReference>
<keyword evidence="4 16" id="KW-0812">Transmembrane</keyword>
<keyword evidence="7" id="KW-0492">Microsome</keyword>
<evidence type="ECO:0000313" key="19">
    <source>
        <dbReference type="EMBL" id="GIM01073.1"/>
    </source>
</evidence>
<keyword evidence="21" id="KW-1185">Reference proteome</keyword>
<keyword evidence="9 16" id="KW-1133">Transmembrane helix</keyword>
<dbReference type="UniPathway" id="UPA00381"/>
<evidence type="ECO:0000256" key="5">
    <source>
        <dbReference type="ARBA" id="ARBA00022782"/>
    </source>
</evidence>
<evidence type="ECO:0000256" key="7">
    <source>
        <dbReference type="ARBA" id="ARBA00022848"/>
    </source>
</evidence>
<keyword evidence="11" id="KW-0443">Lipid metabolism</keyword>
<comment type="pathway">
    <text evidence="16">Plant hormone biosynthesis; brassinosteroid biosynthesis.</text>
</comment>
<dbReference type="GO" id="GO:0030154">
    <property type="term" value="P:cell differentiation"/>
    <property type="evidence" value="ECO:0007669"/>
    <property type="project" value="UniProtKB-KW"/>
</dbReference>
<dbReference type="PROSITE" id="PS50244">
    <property type="entry name" value="S5A_REDUCTASE"/>
    <property type="match status" value="1"/>
</dbReference>
<evidence type="ECO:0000256" key="12">
    <source>
        <dbReference type="ARBA" id="ARBA00023136"/>
    </source>
</evidence>
<keyword evidence="8" id="KW-0521">NADP</keyword>
<dbReference type="FunFam" id="1.20.120.1630:FF:000002">
    <property type="entry name" value="Steroid 5 alpha-reductase 1"/>
    <property type="match status" value="1"/>
</dbReference>
<evidence type="ECO:0000259" key="17">
    <source>
        <dbReference type="Pfam" id="PF02544"/>
    </source>
</evidence>
<keyword evidence="16" id="KW-0752">Steroid biosynthesis</keyword>
<dbReference type="Proteomes" id="UP000722791">
    <property type="component" value="Unassembled WGS sequence"/>
</dbReference>
<sequence>MTIMTLKNAVLEIHGVDDTIEAWHQIATWAMVFTAFPVFIALISGISAPYGRYSRAGWGFYINARVAWLTQELPALLTFTYFILFFGAPGILEQPLSSRTILAAAFCAHYLYRALVYPFLIRGGKPTPFSVWAMSLTFCVWNGFLQGWTFARKMHSDIPVWHPRIAAGLLLWLFGFINVMRADSILTNLRKPGDTGYKIPRGGMFEYVSAGNYASEILEWTGFALAAGTLQAFAFALFTFCNLAPRGHHHHLWYQGKFKDEYPKRRKAVMPFIW</sequence>
<dbReference type="PANTHER" id="PTHR10556">
    <property type="entry name" value="3-OXO-5-ALPHA-STEROID 4-DEHYDROGENASE"/>
    <property type="match status" value="1"/>
</dbReference>
<feature type="domain" description="3-oxo-5-alpha-steroid 4-dehydrogenase C-terminal" evidence="17">
    <location>
        <begin position="126"/>
        <end position="274"/>
    </location>
</feature>
<comment type="function">
    <text evidence="13">Converts testosterone into 5-alpha-dihydrotestosterone and progesterone or corticosterone into their corresponding 5-alpha-3-oxosteroids. It plays a central role in sexual differentiation and androgen physiology.</text>
</comment>
<evidence type="ECO:0000256" key="4">
    <source>
        <dbReference type="ARBA" id="ARBA00022692"/>
    </source>
</evidence>
<dbReference type="Gene3D" id="1.20.120.1630">
    <property type="match status" value="1"/>
</dbReference>
<evidence type="ECO:0000256" key="3">
    <source>
        <dbReference type="ARBA" id="ARBA00007742"/>
    </source>
</evidence>
<keyword evidence="16" id="KW-0444">Lipid biosynthesis</keyword>
<feature type="transmembrane region" description="Helical" evidence="16">
    <location>
        <begin position="100"/>
        <end position="120"/>
    </location>
</feature>
<dbReference type="GO" id="GO:0016132">
    <property type="term" value="P:brassinosteroid biosynthetic process"/>
    <property type="evidence" value="ECO:0007669"/>
    <property type="project" value="UniProtKB-UniPathway"/>
</dbReference>
<evidence type="ECO:0000256" key="16">
    <source>
        <dbReference type="PIRNR" id="PIRNR015596"/>
    </source>
</evidence>
<evidence type="ECO:0000256" key="15">
    <source>
        <dbReference type="ARBA" id="ARBA00049166"/>
    </source>
</evidence>
<dbReference type="GO" id="GO:0047751">
    <property type="term" value="F:3-oxo-5-alpha-steroid 4-dehydrogenase (NADP+) activity"/>
    <property type="evidence" value="ECO:0007669"/>
    <property type="project" value="UniProtKB-EC"/>
</dbReference>
<comment type="subcellular location">
    <subcellularLocation>
        <location evidence="1">Endoplasmic reticulum membrane</location>
        <topology evidence="1">Multi-pass membrane protein</topology>
    </subcellularLocation>
    <subcellularLocation>
        <location evidence="2">Microsome membrane</location>
    </subcellularLocation>
</comment>
<dbReference type="EMBL" id="BNCQ01000008">
    <property type="protein sequence ID" value="GIM01073.1"/>
    <property type="molecule type" value="Genomic_DNA"/>
</dbReference>
<comment type="catalytic activity">
    <reaction evidence="15">
        <text>androst-4-ene-3,17-dione + NADPH + H(+) = 5alpha-androstan-3,17-dione + NADP(+)</text>
        <dbReference type="Rhea" id="RHEA:50816"/>
        <dbReference type="ChEBI" id="CHEBI:15378"/>
        <dbReference type="ChEBI" id="CHEBI:15994"/>
        <dbReference type="ChEBI" id="CHEBI:16422"/>
        <dbReference type="ChEBI" id="CHEBI:57783"/>
        <dbReference type="ChEBI" id="CHEBI:58349"/>
    </reaction>
    <physiologicalReaction direction="left-to-right" evidence="15">
        <dbReference type="Rhea" id="RHEA:50817"/>
    </physiologicalReaction>
</comment>
<evidence type="ECO:0000256" key="6">
    <source>
        <dbReference type="ARBA" id="ARBA00022824"/>
    </source>
</evidence>
<keyword evidence="6" id="KW-0256">Endoplasmic reticulum</keyword>
<dbReference type="AlphaFoldDB" id="A0A8J4G6P3"/>
<organism evidence="19 20">
    <name type="scientific">Volvox reticuliferus</name>
    <dbReference type="NCBI Taxonomy" id="1737510"/>
    <lineage>
        <taxon>Eukaryota</taxon>
        <taxon>Viridiplantae</taxon>
        <taxon>Chlorophyta</taxon>
        <taxon>core chlorophytes</taxon>
        <taxon>Chlorophyceae</taxon>
        <taxon>CS clade</taxon>
        <taxon>Chlamydomonadales</taxon>
        <taxon>Volvocaceae</taxon>
        <taxon>Volvox</taxon>
    </lineage>
</organism>
<keyword evidence="12 16" id="KW-0472">Membrane</keyword>
<dbReference type="PIRSF" id="PIRSF015596">
    <property type="entry name" value="5_alpha-SR2"/>
    <property type="match status" value="1"/>
</dbReference>
<dbReference type="InterPro" id="IPR001104">
    <property type="entry name" value="3-oxo-5_a-steroid_4-DH_C"/>
</dbReference>
<dbReference type="InterPro" id="IPR016636">
    <property type="entry name" value="3-oxo-5-alpha-steroid_4-DH"/>
</dbReference>
<comment type="caution">
    <text evidence="19">The sequence shown here is derived from an EMBL/GenBank/DDBJ whole genome shotgun (WGS) entry which is preliminary data.</text>
</comment>
<reference evidence="19" key="1">
    <citation type="journal article" date="2021" name="Proc. Natl. Acad. Sci. U.S.A.">
        <title>Three genomes in the algal genus Volvox reveal the fate of a haploid sex-determining region after a transition to homothallism.</title>
        <authorList>
            <person name="Yamamoto K."/>
            <person name="Hamaji T."/>
            <person name="Kawai-Toyooka H."/>
            <person name="Matsuzaki R."/>
            <person name="Takahashi F."/>
            <person name="Nishimura Y."/>
            <person name="Kawachi M."/>
            <person name="Noguchi H."/>
            <person name="Minakuchi Y."/>
            <person name="Umen J.G."/>
            <person name="Toyoda A."/>
            <person name="Nozaki H."/>
        </authorList>
    </citation>
    <scope>NUCLEOTIDE SEQUENCE</scope>
    <source>
        <strain evidence="19">NIES-3785</strain>
        <strain evidence="18">NIES-3786</strain>
    </source>
</reference>
<name>A0A8J4G6P3_9CHLO</name>
<evidence type="ECO:0000256" key="10">
    <source>
        <dbReference type="ARBA" id="ARBA00023002"/>
    </source>
</evidence>
<evidence type="ECO:0000256" key="13">
    <source>
        <dbReference type="ARBA" id="ARBA00037789"/>
    </source>
</evidence>
<evidence type="ECO:0000256" key="1">
    <source>
        <dbReference type="ARBA" id="ARBA00004477"/>
    </source>
</evidence>
<dbReference type="Pfam" id="PF02544">
    <property type="entry name" value="Steroid_dh"/>
    <property type="match status" value="1"/>
</dbReference>
<feature type="transmembrane region" description="Helical" evidence="16">
    <location>
        <begin position="161"/>
        <end position="180"/>
    </location>
</feature>
<evidence type="ECO:0000256" key="9">
    <source>
        <dbReference type="ARBA" id="ARBA00022989"/>
    </source>
</evidence>
<keyword evidence="5" id="KW-0221">Differentiation</keyword>
<dbReference type="OrthoDB" id="5788137at2759"/>
<keyword evidence="16" id="KW-1069">Brassinosteroid biosynthesis</keyword>
<dbReference type="EC" id="1.3.1.22" evidence="16"/>
<evidence type="ECO:0000256" key="2">
    <source>
        <dbReference type="ARBA" id="ARBA00004524"/>
    </source>
</evidence>
<feature type="transmembrane region" description="Helical" evidence="16">
    <location>
        <begin position="26"/>
        <end position="46"/>
    </location>
</feature>
<proteinExistence type="inferred from homology"/>
<evidence type="ECO:0000313" key="18">
    <source>
        <dbReference type="EMBL" id="GIL76364.1"/>
    </source>
</evidence>
<gene>
    <name evidence="18" type="ORF">Vretifemale_5975</name>
    <name evidence="19" type="ORF">Vretimale_5924</name>
</gene>
<dbReference type="InterPro" id="IPR039357">
    <property type="entry name" value="SRD5A/TECR"/>
</dbReference>
<evidence type="ECO:0000256" key="11">
    <source>
        <dbReference type="ARBA" id="ARBA00023098"/>
    </source>
</evidence>
<feature type="transmembrane region" description="Helical" evidence="16">
    <location>
        <begin position="129"/>
        <end position="149"/>
    </location>
</feature>
<dbReference type="GO" id="GO:0005789">
    <property type="term" value="C:endoplasmic reticulum membrane"/>
    <property type="evidence" value="ECO:0007669"/>
    <property type="project" value="UniProtKB-SubCell"/>
</dbReference>
<dbReference type="Proteomes" id="UP000747110">
    <property type="component" value="Unassembled WGS sequence"/>
</dbReference>
<dbReference type="PANTHER" id="PTHR10556:SF57">
    <property type="entry name" value="3-OXO-5-ALPHA-STEROID 4-DEHYDROGENASE 1"/>
    <property type="match status" value="1"/>
</dbReference>
<accession>A0A8J4G6P3</accession>
<evidence type="ECO:0000313" key="21">
    <source>
        <dbReference type="Proteomes" id="UP000747110"/>
    </source>
</evidence>